<feature type="compositionally biased region" description="Basic and acidic residues" evidence="4">
    <location>
        <begin position="18"/>
        <end position="29"/>
    </location>
</feature>
<evidence type="ECO:0000259" key="6">
    <source>
        <dbReference type="Pfam" id="PF01553"/>
    </source>
</evidence>
<feature type="transmembrane region" description="Helical" evidence="5">
    <location>
        <begin position="370"/>
        <end position="391"/>
    </location>
</feature>
<feature type="domain" description="Acyltransferase C-terminal" evidence="7">
    <location>
        <begin position="283"/>
        <end position="340"/>
    </location>
</feature>
<dbReference type="InterPro" id="IPR002123">
    <property type="entry name" value="Plipid/glycerol_acylTrfase"/>
</dbReference>
<dbReference type="OrthoDB" id="189226at2759"/>
<keyword evidence="5" id="KW-1133">Transmembrane helix</keyword>
<dbReference type="GO" id="GO:0036149">
    <property type="term" value="P:phosphatidylinositol acyl-chain remodeling"/>
    <property type="evidence" value="ECO:0007669"/>
    <property type="project" value="TreeGrafter"/>
</dbReference>
<evidence type="ECO:0000313" key="9">
    <source>
        <dbReference type="Proteomes" id="UP000178912"/>
    </source>
</evidence>
<dbReference type="Proteomes" id="UP000178912">
    <property type="component" value="Unassembled WGS sequence"/>
</dbReference>
<dbReference type="PANTHER" id="PTHR10983:SF16">
    <property type="entry name" value="LYSOCARDIOLIPIN ACYLTRANSFERASE 1"/>
    <property type="match status" value="1"/>
</dbReference>
<feature type="region of interest" description="Disordered" evidence="4">
    <location>
        <begin position="1"/>
        <end position="31"/>
    </location>
</feature>
<dbReference type="GO" id="GO:0005783">
    <property type="term" value="C:endoplasmic reticulum"/>
    <property type="evidence" value="ECO:0007669"/>
    <property type="project" value="TreeGrafter"/>
</dbReference>
<gene>
    <name evidence="8" type="ORF">RAG0_14460</name>
</gene>
<evidence type="ECO:0000259" key="7">
    <source>
        <dbReference type="Pfam" id="PF16076"/>
    </source>
</evidence>
<proteinExistence type="inferred from homology"/>
<evidence type="ECO:0000256" key="1">
    <source>
        <dbReference type="ARBA" id="ARBA00008655"/>
    </source>
</evidence>
<dbReference type="GO" id="GO:0016746">
    <property type="term" value="F:acyltransferase activity"/>
    <property type="evidence" value="ECO:0007669"/>
    <property type="project" value="UniProtKB-KW"/>
</dbReference>
<keyword evidence="9" id="KW-1185">Reference proteome</keyword>
<keyword evidence="3" id="KW-0012">Acyltransferase</keyword>
<dbReference type="PANTHER" id="PTHR10983">
    <property type="entry name" value="1-ACYLGLYCEROL-3-PHOSPHATE ACYLTRANSFERASE-RELATED"/>
    <property type="match status" value="1"/>
</dbReference>
<dbReference type="InterPro" id="IPR032098">
    <property type="entry name" value="Acyltransf_C"/>
</dbReference>
<comment type="similarity">
    <text evidence="1">Belongs to the 1-acyl-sn-glycerol-3-phosphate acyltransferase family.</text>
</comment>
<keyword evidence="5" id="KW-0812">Transmembrane</keyword>
<keyword evidence="2 8" id="KW-0808">Transferase</keyword>
<dbReference type="EMBL" id="FJUX01000120">
    <property type="protein sequence ID" value="CZT09835.1"/>
    <property type="molecule type" value="Genomic_DNA"/>
</dbReference>
<feature type="transmembrane region" description="Helical" evidence="5">
    <location>
        <begin position="43"/>
        <end position="69"/>
    </location>
</feature>
<evidence type="ECO:0000256" key="3">
    <source>
        <dbReference type="ARBA" id="ARBA00023315"/>
    </source>
</evidence>
<dbReference type="AlphaFoldDB" id="A0A1E1LH62"/>
<dbReference type="CDD" id="cd07990">
    <property type="entry name" value="LPLAT_LCLAT1-like"/>
    <property type="match status" value="1"/>
</dbReference>
<name>A0A1E1LH62_9HELO</name>
<keyword evidence="5" id="KW-0472">Membrane</keyword>
<organism evidence="8 9">
    <name type="scientific">Rhynchosporium agropyri</name>
    <dbReference type="NCBI Taxonomy" id="914238"/>
    <lineage>
        <taxon>Eukaryota</taxon>
        <taxon>Fungi</taxon>
        <taxon>Dikarya</taxon>
        <taxon>Ascomycota</taxon>
        <taxon>Pezizomycotina</taxon>
        <taxon>Leotiomycetes</taxon>
        <taxon>Helotiales</taxon>
        <taxon>Ploettnerulaceae</taxon>
        <taxon>Rhynchosporium</taxon>
    </lineage>
</organism>
<evidence type="ECO:0000256" key="4">
    <source>
        <dbReference type="SAM" id="MobiDB-lite"/>
    </source>
</evidence>
<sequence length="397" mass="44998">MATELRQRNASAKTKAPTTDEKVDTEHPGGHIKHSGPVQVLRLLLVIFYFFSSCCTIVATQFLGLPLYWINKDLYYAYMALTKQSFGIFVTTLTKWWAPTVVRISGDASVAGQLRTTADGRVECHFPDRIVMIANHQVHPSLFLHPVQTYSFVGWGMRFYGFIFMSRKMSTDQPRLAHRLQQLKEVHAGPMSGTSGLDPMWLLLFPEGTNASDNGRIKSAAWAEKQGIRDMEHMLLPRSTGSFFCLNELKGSVDWVYDCTLAYEGVPRGEFGQDLFTLRSMYLQGRAPPSVNMYWRRFAIKDMPLDNAEKFEAWLRERWYEKDSFIDHFLTTGRFPAAKEATNGVSVGKGNDEFIETEVKLKSVLEVGNIFVVLAAFALVANIGAKIWNAVLYGRQY</sequence>
<dbReference type="SUPFAM" id="SSF69593">
    <property type="entry name" value="Glycerol-3-phosphate (1)-acyltransferase"/>
    <property type="match status" value="1"/>
</dbReference>
<reference evidence="9" key="1">
    <citation type="submission" date="2016-03" db="EMBL/GenBank/DDBJ databases">
        <authorList>
            <person name="Guldener U."/>
        </authorList>
    </citation>
    <scope>NUCLEOTIDE SEQUENCE [LARGE SCALE GENOMIC DNA]</scope>
    <source>
        <strain evidence="9">04CH-RAC-A.6.1</strain>
    </source>
</reference>
<evidence type="ECO:0000313" key="8">
    <source>
        <dbReference type="EMBL" id="CZT09835.1"/>
    </source>
</evidence>
<dbReference type="Pfam" id="PF01553">
    <property type="entry name" value="Acyltransferase"/>
    <property type="match status" value="1"/>
</dbReference>
<feature type="domain" description="Phospholipid/glycerol acyltransferase" evidence="6">
    <location>
        <begin position="147"/>
        <end position="249"/>
    </location>
</feature>
<dbReference type="Pfam" id="PF16076">
    <property type="entry name" value="Acyltransf_C"/>
    <property type="match status" value="1"/>
</dbReference>
<accession>A0A1E1LH62</accession>
<evidence type="ECO:0000256" key="5">
    <source>
        <dbReference type="SAM" id="Phobius"/>
    </source>
</evidence>
<protein>
    <submittedName>
        <fullName evidence="8">Related to acetyltransferase</fullName>
    </submittedName>
</protein>
<evidence type="ECO:0000256" key="2">
    <source>
        <dbReference type="ARBA" id="ARBA00022679"/>
    </source>
</evidence>